<feature type="transmembrane region" description="Helical" evidence="1">
    <location>
        <begin position="20"/>
        <end position="40"/>
    </location>
</feature>
<proteinExistence type="predicted"/>
<keyword evidence="1" id="KW-0812">Transmembrane</keyword>
<feature type="transmembrane region" description="Helical" evidence="1">
    <location>
        <begin position="89"/>
        <end position="111"/>
    </location>
</feature>
<keyword evidence="1" id="KW-1133">Transmembrane helix</keyword>
<evidence type="ECO:0000313" key="2">
    <source>
        <dbReference type="EMBL" id="CAH3161155.1"/>
    </source>
</evidence>
<keyword evidence="3" id="KW-1185">Reference proteome</keyword>
<sequence>MYLLMENQHRSVPCFVRIVYANAFYICCGVAFMTLAVVSYERLIAVRLQVRYNAVFSSSRILRYMAFIWILNILFISLQWVVVKQVSRGIHLIAWFICLLVAAVSNIGIILSLRQHSRRVQPASRHPSQRNQSKQRIFR</sequence>
<reference evidence="2 3" key="1">
    <citation type="submission" date="2022-05" db="EMBL/GenBank/DDBJ databases">
        <authorList>
            <consortium name="Genoscope - CEA"/>
            <person name="William W."/>
        </authorList>
    </citation>
    <scope>NUCLEOTIDE SEQUENCE [LARGE SCALE GENOMIC DNA]</scope>
</reference>
<evidence type="ECO:0000313" key="3">
    <source>
        <dbReference type="Proteomes" id="UP001159428"/>
    </source>
</evidence>
<evidence type="ECO:0000256" key="1">
    <source>
        <dbReference type="SAM" id="Phobius"/>
    </source>
</evidence>
<dbReference type="AlphaFoldDB" id="A0AAU9XZB4"/>
<keyword evidence="1" id="KW-0472">Membrane</keyword>
<name>A0AAU9XZB4_9CNID</name>
<feature type="transmembrane region" description="Helical" evidence="1">
    <location>
        <begin position="61"/>
        <end position="83"/>
    </location>
</feature>
<dbReference type="CDD" id="cd00637">
    <property type="entry name" value="7tm_classA_rhodopsin-like"/>
    <property type="match status" value="1"/>
</dbReference>
<evidence type="ECO:0008006" key="4">
    <source>
        <dbReference type="Google" id="ProtNLM"/>
    </source>
</evidence>
<dbReference type="Gene3D" id="1.20.1070.10">
    <property type="entry name" value="Rhodopsin 7-helix transmembrane proteins"/>
    <property type="match status" value="1"/>
</dbReference>
<dbReference type="Proteomes" id="UP001159428">
    <property type="component" value="Unassembled WGS sequence"/>
</dbReference>
<dbReference type="SUPFAM" id="SSF81321">
    <property type="entry name" value="Family A G protein-coupled receptor-like"/>
    <property type="match status" value="1"/>
</dbReference>
<comment type="caution">
    <text evidence="2">The sequence shown here is derived from an EMBL/GenBank/DDBJ whole genome shotgun (WGS) entry which is preliminary data.</text>
</comment>
<organism evidence="2 3">
    <name type="scientific">Pocillopora meandrina</name>
    <dbReference type="NCBI Taxonomy" id="46732"/>
    <lineage>
        <taxon>Eukaryota</taxon>
        <taxon>Metazoa</taxon>
        <taxon>Cnidaria</taxon>
        <taxon>Anthozoa</taxon>
        <taxon>Hexacorallia</taxon>
        <taxon>Scleractinia</taxon>
        <taxon>Astrocoeniina</taxon>
        <taxon>Pocilloporidae</taxon>
        <taxon>Pocillopora</taxon>
    </lineage>
</organism>
<protein>
    <recommendedName>
        <fullName evidence="4">G-protein coupled receptors family 1 profile domain-containing protein</fullName>
    </recommendedName>
</protein>
<gene>
    <name evidence="2" type="ORF">PMEA_00032740</name>
</gene>
<accession>A0AAU9XZB4</accession>
<dbReference type="EMBL" id="CALNXJ010000078">
    <property type="protein sequence ID" value="CAH3161155.1"/>
    <property type="molecule type" value="Genomic_DNA"/>
</dbReference>